<keyword evidence="3" id="KW-1185">Reference proteome</keyword>
<proteinExistence type="predicted"/>
<evidence type="ECO:0000256" key="1">
    <source>
        <dbReference type="SAM" id="MobiDB-lite"/>
    </source>
</evidence>
<name>A0ABN3A2T1_9ACTN</name>
<feature type="region of interest" description="Disordered" evidence="1">
    <location>
        <begin position="1"/>
        <end position="20"/>
    </location>
</feature>
<evidence type="ECO:0000313" key="3">
    <source>
        <dbReference type="Proteomes" id="UP001422759"/>
    </source>
</evidence>
<dbReference type="EMBL" id="BAAANT010000033">
    <property type="protein sequence ID" value="GAA2152067.1"/>
    <property type="molecule type" value="Genomic_DNA"/>
</dbReference>
<reference evidence="2 3" key="1">
    <citation type="journal article" date="2019" name="Int. J. Syst. Evol. Microbiol.">
        <title>The Global Catalogue of Microorganisms (GCM) 10K type strain sequencing project: providing services to taxonomists for standard genome sequencing and annotation.</title>
        <authorList>
            <consortium name="The Broad Institute Genomics Platform"/>
            <consortium name="The Broad Institute Genome Sequencing Center for Infectious Disease"/>
            <person name="Wu L."/>
            <person name="Ma J."/>
        </authorList>
    </citation>
    <scope>NUCLEOTIDE SEQUENCE [LARGE SCALE GENOMIC DNA]</scope>
    <source>
        <strain evidence="2 3">JCM 14560</strain>
    </source>
</reference>
<evidence type="ECO:0000313" key="2">
    <source>
        <dbReference type="EMBL" id="GAA2152067.1"/>
    </source>
</evidence>
<organism evidence="2 3">
    <name type="scientific">Kitasatospora kazusensis</name>
    <dbReference type="NCBI Taxonomy" id="407974"/>
    <lineage>
        <taxon>Bacteria</taxon>
        <taxon>Bacillati</taxon>
        <taxon>Actinomycetota</taxon>
        <taxon>Actinomycetes</taxon>
        <taxon>Kitasatosporales</taxon>
        <taxon>Streptomycetaceae</taxon>
        <taxon>Kitasatospora</taxon>
    </lineage>
</organism>
<sequence>MSEPMSQPTSEPLSGPLSGPLSVRRVLGAGPFAEIGEPTVAVRCEASGLAGWLAGRRS</sequence>
<dbReference type="Proteomes" id="UP001422759">
    <property type="component" value="Unassembled WGS sequence"/>
</dbReference>
<accession>A0ABN3A2T1</accession>
<gene>
    <name evidence="2" type="ORF">GCM10009760_48220</name>
</gene>
<comment type="caution">
    <text evidence="2">The sequence shown here is derived from an EMBL/GenBank/DDBJ whole genome shotgun (WGS) entry which is preliminary data.</text>
</comment>
<feature type="compositionally biased region" description="Polar residues" evidence="1">
    <location>
        <begin position="1"/>
        <end position="12"/>
    </location>
</feature>
<protein>
    <submittedName>
        <fullName evidence="2">Uncharacterized protein</fullName>
    </submittedName>
</protein>